<evidence type="ECO:0000256" key="6">
    <source>
        <dbReference type="SAM" id="MobiDB-lite"/>
    </source>
</evidence>
<evidence type="ECO:0000256" key="1">
    <source>
        <dbReference type="ARBA" id="ARBA00004123"/>
    </source>
</evidence>
<feature type="region of interest" description="Disordered" evidence="6">
    <location>
        <begin position="55"/>
        <end position="185"/>
    </location>
</feature>
<keyword evidence="2" id="KW-0479">Metal-binding</keyword>
<dbReference type="GO" id="GO:0005634">
    <property type="term" value="C:nucleus"/>
    <property type="evidence" value="ECO:0007669"/>
    <property type="project" value="UniProtKB-SubCell"/>
</dbReference>
<protein>
    <recommendedName>
        <fullName evidence="9">GATA zinc finger domain-containing protein 1</fullName>
    </recommendedName>
</protein>
<keyword evidence="3" id="KW-0863">Zinc-finger</keyword>
<comment type="subcellular location">
    <subcellularLocation>
        <location evidence="1">Nucleus</location>
    </subcellularLocation>
</comment>
<reference evidence="7 8" key="1">
    <citation type="submission" date="2024-07" db="EMBL/GenBank/DDBJ databases">
        <title>Chromosome-level genome assembly of the water stick insect Ranatra chinensis (Heteroptera: Nepidae).</title>
        <authorList>
            <person name="Liu X."/>
        </authorList>
    </citation>
    <scope>NUCLEOTIDE SEQUENCE [LARGE SCALE GENOMIC DNA]</scope>
    <source>
        <strain evidence="7">Cailab_2021Rc</strain>
        <tissue evidence="7">Muscle</tissue>
    </source>
</reference>
<dbReference type="InterPro" id="IPR039050">
    <property type="entry name" value="GATAD1"/>
</dbReference>
<evidence type="ECO:0000256" key="2">
    <source>
        <dbReference type="ARBA" id="ARBA00022723"/>
    </source>
</evidence>
<organism evidence="7 8">
    <name type="scientific">Ranatra chinensis</name>
    <dbReference type="NCBI Taxonomy" id="642074"/>
    <lineage>
        <taxon>Eukaryota</taxon>
        <taxon>Metazoa</taxon>
        <taxon>Ecdysozoa</taxon>
        <taxon>Arthropoda</taxon>
        <taxon>Hexapoda</taxon>
        <taxon>Insecta</taxon>
        <taxon>Pterygota</taxon>
        <taxon>Neoptera</taxon>
        <taxon>Paraneoptera</taxon>
        <taxon>Hemiptera</taxon>
        <taxon>Heteroptera</taxon>
        <taxon>Panheteroptera</taxon>
        <taxon>Nepomorpha</taxon>
        <taxon>Nepidae</taxon>
        <taxon>Ranatrinae</taxon>
        <taxon>Ranatra</taxon>
    </lineage>
</organism>
<proteinExistence type="predicted"/>
<keyword evidence="4" id="KW-0862">Zinc</keyword>
<evidence type="ECO:0000313" key="8">
    <source>
        <dbReference type="Proteomes" id="UP001558652"/>
    </source>
</evidence>
<name>A0ABD0Z829_9HEMI</name>
<dbReference type="GO" id="GO:0008270">
    <property type="term" value="F:zinc ion binding"/>
    <property type="evidence" value="ECO:0007669"/>
    <property type="project" value="UniProtKB-KW"/>
</dbReference>
<dbReference type="AlphaFoldDB" id="A0ABD0Z829"/>
<evidence type="ECO:0008006" key="9">
    <source>
        <dbReference type="Google" id="ProtNLM"/>
    </source>
</evidence>
<accession>A0ABD0Z829</accession>
<dbReference type="EMBL" id="JBFDAA010000001">
    <property type="protein sequence ID" value="KAL1140727.1"/>
    <property type="molecule type" value="Genomic_DNA"/>
</dbReference>
<evidence type="ECO:0000256" key="5">
    <source>
        <dbReference type="ARBA" id="ARBA00023242"/>
    </source>
</evidence>
<gene>
    <name evidence="7" type="ORF">AAG570_000657</name>
</gene>
<evidence type="ECO:0000256" key="4">
    <source>
        <dbReference type="ARBA" id="ARBA00022833"/>
    </source>
</evidence>
<feature type="compositionally biased region" description="Acidic residues" evidence="6">
    <location>
        <begin position="60"/>
        <end position="137"/>
    </location>
</feature>
<sequence>MASRFVCSKCGSREIVDDDQDSYCSENEGEALCEHCNEDLIAKNLAKEIMNHELLIKRDDEDDEESSQGEGDPDGEVGEEEMEDQEEEEEDEEGDDGSNGEEEVTDEEEGERDDDDDEDNEEVDEEQDGEEEEEGEDGQMVRRSSRSTLNKYKNPDLEPPETEQMRGRRARFLRRPPVYRSPNSQVTSITSPYVFHRGVYYQLGDIVAINDARGRGVYYAQITGLITDQYCNKKATIQWLLPTDESPDHNVAFDPRSYYLGYVEDILRPLDYLVPVMHAPSDYYKFNADPYPPVIPPPHIAKYVWHNLERVYIKRTG</sequence>
<dbReference type="PANTHER" id="PTHR13340:SF2">
    <property type="entry name" value="GATA ZINC FINGER DOMAIN-CONTAINING PROTEIN 1"/>
    <property type="match status" value="1"/>
</dbReference>
<dbReference type="Proteomes" id="UP001558652">
    <property type="component" value="Unassembled WGS sequence"/>
</dbReference>
<evidence type="ECO:0000313" key="7">
    <source>
        <dbReference type="EMBL" id="KAL1140727.1"/>
    </source>
</evidence>
<keyword evidence="8" id="KW-1185">Reference proteome</keyword>
<keyword evidence="5" id="KW-0539">Nucleus</keyword>
<evidence type="ECO:0000256" key="3">
    <source>
        <dbReference type="ARBA" id="ARBA00022771"/>
    </source>
</evidence>
<comment type="caution">
    <text evidence="7">The sequence shown here is derived from an EMBL/GenBank/DDBJ whole genome shotgun (WGS) entry which is preliminary data.</text>
</comment>
<dbReference type="PANTHER" id="PTHR13340">
    <property type="entry name" value="GATA ZINC FINGER DOMAIN-CONTAINING"/>
    <property type="match status" value="1"/>
</dbReference>